<reference evidence="9" key="1">
    <citation type="submission" date="2016-10" db="EMBL/GenBank/DDBJ databases">
        <authorList>
            <person name="Varghese N."/>
            <person name="Submissions S."/>
        </authorList>
    </citation>
    <scope>NUCLEOTIDE SEQUENCE [LARGE SCALE GENOMIC DNA]</scope>
    <source>
        <strain evidence="9">DSM 18733</strain>
    </source>
</reference>
<dbReference type="Pfam" id="PF07980">
    <property type="entry name" value="SusD_RagB"/>
    <property type="match status" value="1"/>
</dbReference>
<dbReference type="GO" id="GO:0009279">
    <property type="term" value="C:cell outer membrane"/>
    <property type="evidence" value="ECO:0007669"/>
    <property type="project" value="UniProtKB-SubCell"/>
</dbReference>
<name>A0A1H7L8L0_OLID1</name>
<feature type="domain" description="RagB/SusD" evidence="6">
    <location>
        <begin position="333"/>
        <end position="484"/>
    </location>
</feature>
<evidence type="ECO:0000259" key="6">
    <source>
        <dbReference type="Pfam" id="PF07980"/>
    </source>
</evidence>
<dbReference type="InterPro" id="IPR011990">
    <property type="entry name" value="TPR-like_helical_dom_sf"/>
</dbReference>
<dbReference type="AlphaFoldDB" id="A0A1H7L8L0"/>
<dbReference type="CDD" id="cd08977">
    <property type="entry name" value="SusD"/>
    <property type="match status" value="1"/>
</dbReference>
<protein>
    <submittedName>
        <fullName evidence="8">SusD family protein</fullName>
    </submittedName>
</protein>
<dbReference type="OrthoDB" id="1080118at2"/>
<feature type="domain" description="SusD-like N-terminal" evidence="7">
    <location>
        <begin position="21"/>
        <end position="226"/>
    </location>
</feature>
<sequence length="484" mass="54092">MKILHKLWIVLLIFTCTACKDFLEVEPTDSTDSETAIKTASDAKAMMNGLLRKMTSFNYYGRNFIMYGDAKGGDLTISSQGRGLDALYTFNHSVSSNDYAGFWTQMYDGILQVNNLLKNIEKLENEGTSEDFSNYKGQALTARALMYFDLVRLYGRAYTDDKASFGVPNITTTLEASAQPVRATVEENYNQIISDLNEASPLLSKDKSNGVINYYANKAMQARVYLYMEKYVEALSAAEELINSNVYTLYANDQWVNSWKAQFGSESIFELGILPNEADLGTESLGFYLRRLGDGSSSAMGWFMASDYFLTRLGEDADDIRWGVMSYDETSETRLGSCYKYSGSTSLEGDGKSTATAVNIKVIRLSEIYLIAAEAAFYTDKAAAANYLNAIRKRSPNLALATASTVTLDMILDERSKELFGEGHRFFDMIRLNKTITFNDDFGGITVAHREKSINRSFFKTLLPISQTEINANPEIAKQQNPGY</sequence>
<keyword evidence="4" id="KW-0472">Membrane</keyword>
<comment type="subcellular location">
    <subcellularLocation>
        <location evidence="1">Cell outer membrane</location>
    </subcellularLocation>
</comment>
<evidence type="ECO:0000313" key="8">
    <source>
        <dbReference type="EMBL" id="SEK95278.1"/>
    </source>
</evidence>
<keyword evidence="3" id="KW-0732">Signal</keyword>
<dbReference type="Pfam" id="PF14322">
    <property type="entry name" value="SusD-like_3"/>
    <property type="match status" value="1"/>
</dbReference>
<keyword evidence="5" id="KW-0998">Cell outer membrane</keyword>
<evidence type="ECO:0000256" key="4">
    <source>
        <dbReference type="ARBA" id="ARBA00023136"/>
    </source>
</evidence>
<keyword evidence="9" id="KW-1185">Reference proteome</keyword>
<evidence type="ECO:0000256" key="3">
    <source>
        <dbReference type="ARBA" id="ARBA00022729"/>
    </source>
</evidence>
<dbReference type="Proteomes" id="UP000199421">
    <property type="component" value="Unassembled WGS sequence"/>
</dbReference>
<comment type="similarity">
    <text evidence="2">Belongs to the SusD family.</text>
</comment>
<proteinExistence type="inferred from homology"/>
<evidence type="ECO:0000259" key="7">
    <source>
        <dbReference type="Pfam" id="PF14322"/>
    </source>
</evidence>
<dbReference type="Gene3D" id="1.25.40.900">
    <property type="match status" value="1"/>
</dbReference>
<dbReference type="Gene3D" id="1.25.40.390">
    <property type="match status" value="1"/>
</dbReference>
<gene>
    <name evidence="8" type="ORF">SAMN05661044_01589</name>
</gene>
<dbReference type="EMBL" id="FOAF01000001">
    <property type="protein sequence ID" value="SEK95278.1"/>
    <property type="molecule type" value="Genomic_DNA"/>
</dbReference>
<dbReference type="InterPro" id="IPR012944">
    <property type="entry name" value="SusD_RagB_dom"/>
</dbReference>
<evidence type="ECO:0000256" key="2">
    <source>
        <dbReference type="ARBA" id="ARBA00006275"/>
    </source>
</evidence>
<dbReference type="InterPro" id="IPR033985">
    <property type="entry name" value="SusD-like_N"/>
</dbReference>
<accession>A0A1H7L8L0</accession>
<dbReference type="SUPFAM" id="SSF48452">
    <property type="entry name" value="TPR-like"/>
    <property type="match status" value="1"/>
</dbReference>
<dbReference type="STRING" id="407022.SAMN05661044_01589"/>
<organism evidence="8 9">
    <name type="scientific">Olivibacter domesticus</name>
    <name type="common">Pseudosphingobacterium domesticum</name>
    <dbReference type="NCBI Taxonomy" id="407022"/>
    <lineage>
        <taxon>Bacteria</taxon>
        <taxon>Pseudomonadati</taxon>
        <taxon>Bacteroidota</taxon>
        <taxon>Sphingobacteriia</taxon>
        <taxon>Sphingobacteriales</taxon>
        <taxon>Sphingobacteriaceae</taxon>
        <taxon>Olivibacter</taxon>
    </lineage>
</organism>
<dbReference type="RefSeq" id="WP_093321543.1">
    <property type="nucleotide sequence ID" value="NZ_FOAF01000001.1"/>
</dbReference>
<evidence type="ECO:0000313" key="9">
    <source>
        <dbReference type="Proteomes" id="UP000199421"/>
    </source>
</evidence>
<evidence type="ECO:0000256" key="5">
    <source>
        <dbReference type="ARBA" id="ARBA00023237"/>
    </source>
</evidence>
<evidence type="ECO:0000256" key="1">
    <source>
        <dbReference type="ARBA" id="ARBA00004442"/>
    </source>
</evidence>
<dbReference type="Gene3D" id="2.20.20.130">
    <property type="match status" value="1"/>
</dbReference>